<gene>
    <name evidence="1" type="ORF">PODCO_121649</name>
</gene>
<proteinExistence type="predicted"/>
<dbReference type="EMBL" id="LR026964">
    <property type="protein sequence ID" value="VBB73757.1"/>
    <property type="molecule type" value="Genomic_DNA"/>
</dbReference>
<organism evidence="1 2">
    <name type="scientific">Podospora comata</name>
    <dbReference type="NCBI Taxonomy" id="48703"/>
    <lineage>
        <taxon>Eukaryota</taxon>
        <taxon>Fungi</taxon>
        <taxon>Dikarya</taxon>
        <taxon>Ascomycota</taxon>
        <taxon>Pezizomycotina</taxon>
        <taxon>Sordariomycetes</taxon>
        <taxon>Sordariomycetidae</taxon>
        <taxon>Sordariales</taxon>
        <taxon>Podosporaceae</taxon>
        <taxon>Podospora</taxon>
    </lineage>
</organism>
<accession>A0ABY6RZG5</accession>
<evidence type="ECO:0000313" key="2">
    <source>
        <dbReference type="Proteomes" id="UP000280685"/>
    </source>
</evidence>
<keyword evidence="2" id="KW-1185">Reference proteome</keyword>
<sequence length="217" mass="25049">MNQDADTKQQAASSLSPSSNSIIEDENAKVDHLYQRLLQDNTVEFFGLRCQEVWNNWIVLLSHTILPPNITSHDDQAFAAFRAVQSVLSNTAGTIQRLTYLRLVYLFAQVKTMIRTERQSGMFRRKRGNSDDSVAINISERACNNFNKCVKRSKIIAQRRIARRWALLSQECPLSLLVFSSEVEIIMYLQWPMTPYSCRWKLTWRTDTTLSGSKRPL</sequence>
<evidence type="ECO:0000313" key="1">
    <source>
        <dbReference type="EMBL" id="VBB73757.1"/>
    </source>
</evidence>
<reference evidence="1" key="1">
    <citation type="submission" date="2018-02" db="EMBL/GenBank/DDBJ databases">
        <authorList>
            <person name="Silar P."/>
        </authorList>
    </citation>
    <scope>NUCLEOTIDE SEQUENCE [LARGE SCALE GENOMIC DNA]</scope>
    <source>
        <strain evidence="1">T</strain>
    </source>
</reference>
<name>A0ABY6RZG5_PODCO</name>
<protein>
    <submittedName>
        <fullName evidence="1">Uncharacterized protein</fullName>
    </submittedName>
</protein>
<dbReference type="Proteomes" id="UP000280685">
    <property type="component" value="Chromosome 1"/>
</dbReference>